<dbReference type="AlphaFoldDB" id="A0A2A7S9A2"/>
<feature type="region of interest" description="Disordered" evidence="1">
    <location>
        <begin position="1"/>
        <end position="190"/>
    </location>
</feature>
<evidence type="ECO:0000256" key="1">
    <source>
        <dbReference type="SAM" id="MobiDB-lite"/>
    </source>
</evidence>
<evidence type="ECO:0000313" key="3">
    <source>
        <dbReference type="Proteomes" id="UP000220629"/>
    </source>
</evidence>
<feature type="compositionally biased region" description="Acidic residues" evidence="1">
    <location>
        <begin position="101"/>
        <end position="110"/>
    </location>
</feature>
<evidence type="ECO:0000313" key="2">
    <source>
        <dbReference type="EMBL" id="PEH40023.1"/>
    </source>
</evidence>
<dbReference type="Proteomes" id="UP000220629">
    <property type="component" value="Unassembled WGS sequence"/>
</dbReference>
<feature type="compositionally biased region" description="Basic and acidic residues" evidence="1">
    <location>
        <begin position="60"/>
        <end position="79"/>
    </location>
</feature>
<gene>
    <name evidence="2" type="ORF">CRM94_38065</name>
</gene>
<sequence>MERDKDKAGKERGGRHGGVSGRCRARSRIRRAAASTAWRSARWRIAASKSPIRRRCSQHARSEAWRGARQDEARGDRQVEALAEWQDEQQDEQQVDRQVEPQDEPQDEQQNESPVETSAGSRATSEQQAPQAATRPRRAPISGSRVPGSSAGAIDPGTGCVMLFSFFGQTDPLTPRGRDARGRRNAEGRV</sequence>
<proteinExistence type="predicted"/>
<feature type="compositionally biased region" description="Basic and acidic residues" evidence="1">
    <location>
        <begin position="1"/>
        <end position="14"/>
    </location>
</feature>
<feature type="compositionally biased region" description="Low complexity" evidence="1">
    <location>
        <begin position="32"/>
        <end position="48"/>
    </location>
</feature>
<name>A0A2A7S9A2_BURGA</name>
<reference evidence="3" key="1">
    <citation type="submission" date="2017-09" db="EMBL/GenBank/DDBJ databases">
        <title>FDA dAtabase for Regulatory Grade micrObial Sequences (FDA-ARGOS): Supporting development and validation of Infectious Disease Dx tests.</title>
        <authorList>
            <person name="Minogue T."/>
            <person name="Wolcott M."/>
            <person name="Wasieloski L."/>
            <person name="Aguilar W."/>
            <person name="Moore D."/>
            <person name="Tallon L."/>
            <person name="Sadzewicz L."/>
            <person name="Ott S."/>
            <person name="Zhao X."/>
            <person name="Nagaraj S."/>
            <person name="Vavikolanu K."/>
            <person name="Aluvathingal J."/>
            <person name="Nadendla S."/>
            <person name="Sichtig H."/>
        </authorList>
    </citation>
    <scope>NUCLEOTIDE SEQUENCE [LARGE SCALE GENOMIC DNA]</scope>
    <source>
        <strain evidence="3">FDAARGOS_390</strain>
    </source>
</reference>
<accession>A0A2A7S9A2</accession>
<dbReference type="EMBL" id="PDDY01000004">
    <property type="protein sequence ID" value="PEH40023.1"/>
    <property type="molecule type" value="Genomic_DNA"/>
</dbReference>
<organism evidence="2 3">
    <name type="scientific">Burkholderia gladioli</name>
    <name type="common">Pseudomonas marginata</name>
    <name type="synonym">Phytomonas marginata</name>
    <dbReference type="NCBI Taxonomy" id="28095"/>
    <lineage>
        <taxon>Bacteria</taxon>
        <taxon>Pseudomonadati</taxon>
        <taxon>Pseudomonadota</taxon>
        <taxon>Betaproteobacteria</taxon>
        <taxon>Burkholderiales</taxon>
        <taxon>Burkholderiaceae</taxon>
        <taxon>Burkholderia</taxon>
    </lineage>
</organism>
<protein>
    <submittedName>
        <fullName evidence="2">Uncharacterized protein</fullName>
    </submittedName>
</protein>
<feature type="compositionally biased region" description="Polar residues" evidence="1">
    <location>
        <begin position="113"/>
        <end position="126"/>
    </location>
</feature>
<comment type="caution">
    <text evidence="2">The sequence shown here is derived from an EMBL/GenBank/DDBJ whole genome shotgun (WGS) entry which is preliminary data.</text>
</comment>
<feature type="compositionally biased region" description="Basic and acidic residues" evidence="1">
    <location>
        <begin position="176"/>
        <end position="190"/>
    </location>
</feature>